<proteinExistence type="predicted"/>
<accession>A0A558GM90</accession>
<dbReference type="Pfam" id="PF01476">
    <property type="entry name" value="LysM"/>
    <property type="match status" value="3"/>
</dbReference>
<dbReference type="InterPro" id="IPR018392">
    <property type="entry name" value="LysM"/>
</dbReference>
<dbReference type="InterPro" id="IPR036779">
    <property type="entry name" value="LysM_dom_sf"/>
</dbReference>
<dbReference type="EMBL" id="VNFK01000032">
    <property type="protein sequence ID" value="TVU57913.1"/>
    <property type="molecule type" value="Genomic_DNA"/>
</dbReference>
<organism evidence="2 3">
    <name type="scientific">Paenarthrobacter nitroguajacolicus</name>
    <name type="common">Arthrobacter nitroguajacolicus</name>
    <dbReference type="NCBI Taxonomy" id="211146"/>
    <lineage>
        <taxon>Bacteria</taxon>
        <taxon>Bacillati</taxon>
        <taxon>Actinomycetota</taxon>
        <taxon>Actinomycetes</taxon>
        <taxon>Micrococcales</taxon>
        <taxon>Micrococcaceae</taxon>
        <taxon>Paenarthrobacter</taxon>
    </lineage>
</organism>
<dbReference type="Proteomes" id="UP000316500">
    <property type="component" value="Unassembled WGS sequence"/>
</dbReference>
<dbReference type="SUPFAM" id="SSF54106">
    <property type="entry name" value="LysM domain"/>
    <property type="match status" value="1"/>
</dbReference>
<dbReference type="Gene3D" id="3.10.350.10">
    <property type="entry name" value="LysM domain"/>
    <property type="match status" value="2"/>
</dbReference>
<dbReference type="PROSITE" id="PS51257">
    <property type="entry name" value="PROKAR_LIPOPROTEIN"/>
    <property type="match status" value="1"/>
</dbReference>
<dbReference type="CDD" id="cd00118">
    <property type="entry name" value="LysM"/>
    <property type="match status" value="2"/>
</dbReference>
<dbReference type="OrthoDB" id="4919663at2"/>
<evidence type="ECO:0000259" key="1">
    <source>
        <dbReference type="PROSITE" id="PS51782"/>
    </source>
</evidence>
<reference evidence="2 3" key="1">
    <citation type="submission" date="2019-07" db="EMBL/GenBank/DDBJ databases">
        <title>Diversity of Bacteria from Kongsfjorden, Arctic.</title>
        <authorList>
            <person name="Yu Y."/>
        </authorList>
    </citation>
    <scope>NUCLEOTIDE SEQUENCE [LARGE SCALE GENOMIC DNA]</scope>
    <source>
        <strain evidence="2 3">SM1928</strain>
    </source>
</reference>
<evidence type="ECO:0000313" key="3">
    <source>
        <dbReference type="Proteomes" id="UP000316500"/>
    </source>
</evidence>
<gene>
    <name evidence="2" type="ORF">FQP90_22665</name>
</gene>
<feature type="domain" description="LysM" evidence="1">
    <location>
        <begin position="76"/>
        <end position="120"/>
    </location>
</feature>
<dbReference type="SMART" id="SM00257">
    <property type="entry name" value="LysM"/>
    <property type="match status" value="3"/>
</dbReference>
<evidence type="ECO:0000313" key="2">
    <source>
        <dbReference type="EMBL" id="TVU57913.1"/>
    </source>
</evidence>
<protein>
    <submittedName>
        <fullName evidence="2">LysM peptidoglycan-binding domain-containing protein</fullName>
    </submittedName>
</protein>
<sequence length="347" mass="36460">MLTPLQRGRSLGEVMKFAVRSGLLAAVLSTGLVACTATEPSPDPLPPAPTAHASTAAVENASPKGAIVADSFGNADFYTTVDGDSLANVAEAFELSAAKLAEFNGLKATDPVPTGTRLRLIPAPGPITGAKGAFTEDANGIPVNYKIEAGDTLDGISYRFGLTGEQLAEANKVPYVYEQGNTYFIREGHLIQLQKNPVDSRSGAGATINNSFGQAIFYTTVDGDSFDSLGYKFRSTTEQLLMYNPSLSAGKPIPAGTKVRLIPGELPIDGARGNFTADADGIPLTYTTAAGDTERQVSFRFSVVDIRSANRPLTGTGGTWYEFTDVSVGELVAGQTISLALNKPINR</sequence>
<comment type="caution">
    <text evidence="2">The sequence shown here is derived from an EMBL/GenBank/DDBJ whole genome shotgun (WGS) entry which is preliminary data.</text>
</comment>
<dbReference type="PROSITE" id="PS51782">
    <property type="entry name" value="LYSM"/>
    <property type="match status" value="1"/>
</dbReference>
<name>A0A558GM90_PAENT</name>
<dbReference type="AlphaFoldDB" id="A0A558GM90"/>